<organism evidence="1 2">
    <name type="scientific">Dictyobacter alpinus</name>
    <dbReference type="NCBI Taxonomy" id="2014873"/>
    <lineage>
        <taxon>Bacteria</taxon>
        <taxon>Bacillati</taxon>
        <taxon>Chloroflexota</taxon>
        <taxon>Ktedonobacteria</taxon>
        <taxon>Ktedonobacterales</taxon>
        <taxon>Dictyobacteraceae</taxon>
        <taxon>Dictyobacter</taxon>
    </lineage>
</organism>
<sequence length="46" mass="4928">MPRAAGRIDTVNIDDTSGNVCPVHTTLIGAEVLIVEHLCNLDQLPD</sequence>
<dbReference type="Gene3D" id="3.50.30.50">
    <property type="entry name" value="Putative cyclase"/>
    <property type="match status" value="1"/>
</dbReference>
<name>A0A402B503_9CHLR</name>
<proteinExistence type="predicted"/>
<gene>
    <name evidence="1" type="ORF">KDA_19070</name>
</gene>
<dbReference type="GO" id="GO:0019441">
    <property type="term" value="P:L-tryptophan catabolic process to kynurenine"/>
    <property type="evidence" value="ECO:0007669"/>
    <property type="project" value="InterPro"/>
</dbReference>
<dbReference type="Proteomes" id="UP000287171">
    <property type="component" value="Unassembled WGS sequence"/>
</dbReference>
<dbReference type="GO" id="GO:0004061">
    <property type="term" value="F:arylformamidase activity"/>
    <property type="evidence" value="ECO:0007669"/>
    <property type="project" value="InterPro"/>
</dbReference>
<evidence type="ECO:0000313" key="1">
    <source>
        <dbReference type="EMBL" id="GCE26423.1"/>
    </source>
</evidence>
<keyword evidence="2" id="KW-1185">Reference proteome</keyword>
<accession>A0A402B503</accession>
<dbReference type="AlphaFoldDB" id="A0A402B503"/>
<dbReference type="InterPro" id="IPR037175">
    <property type="entry name" value="KFase_sf"/>
</dbReference>
<evidence type="ECO:0000313" key="2">
    <source>
        <dbReference type="Proteomes" id="UP000287171"/>
    </source>
</evidence>
<reference evidence="2" key="1">
    <citation type="submission" date="2018-12" db="EMBL/GenBank/DDBJ databases">
        <title>Tengunoibacter tsumagoiensis gen. nov., sp. nov., Dictyobacter kobayashii sp. nov., D. alpinus sp. nov., and D. joshuensis sp. nov. and description of Dictyobacteraceae fam. nov. within the order Ktedonobacterales isolated from Tengu-no-mugimeshi.</title>
        <authorList>
            <person name="Wang C.M."/>
            <person name="Zheng Y."/>
            <person name="Sakai Y."/>
            <person name="Toyoda A."/>
            <person name="Minakuchi Y."/>
            <person name="Abe K."/>
            <person name="Yokota A."/>
            <person name="Yabe S."/>
        </authorList>
    </citation>
    <scope>NUCLEOTIDE SEQUENCE [LARGE SCALE GENOMIC DNA]</scope>
    <source>
        <strain evidence="2">Uno16</strain>
    </source>
</reference>
<dbReference type="EMBL" id="BIFT01000001">
    <property type="protein sequence ID" value="GCE26423.1"/>
    <property type="molecule type" value="Genomic_DNA"/>
</dbReference>
<protein>
    <submittedName>
        <fullName evidence="1">Uncharacterized protein</fullName>
    </submittedName>
</protein>
<comment type="caution">
    <text evidence="1">The sequence shown here is derived from an EMBL/GenBank/DDBJ whole genome shotgun (WGS) entry which is preliminary data.</text>
</comment>
<dbReference type="SUPFAM" id="SSF102198">
    <property type="entry name" value="Putative cyclase"/>
    <property type="match status" value="1"/>
</dbReference>